<dbReference type="Proteomes" id="UP000286701">
    <property type="component" value="Unassembled WGS sequence"/>
</dbReference>
<dbReference type="OrthoDB" id="830908at2"/>
<reference evidence="1 2" key="1">
    <citation type="submission" date="2019-01" db="EMBL/GenBank/DDBJ databases">
        <title>Mucilaginibacter antarcticum sp. nov., isolated from antarctic soil.</title>
        <authorList>
            <person name="Yan Y.-Q."/>
            <person name="Du Z.-J."/>
        </authorList>
    </citation>
    <scope>NUCLEOTIDE SEQUENCE [LARGE SCALE GENOMIC DNA]</scope>
    <source>
        <strain evidence="1 2">F01003</strain>
    </source>
</reference>
<dbReference type="EMBL" id="SBIW01000031">
    <property type="protein sequence ID" value="RWY46068.1"/>
    <property type="molecule type" value="Genomic_DNA"/>
</dbReference>
<accession>A0A444MHD8</accession>
<evidence type="ECO:0000313" key="1">
    <source>
        <dbReference type="EMBL" id="RWY46068.1"/>
    </source>
</evidence>
<protein>
    <submittedName>
        <fullName evidence="1">Uncharacterized protein</fullName>
    </submittedName>
</protein>
<sequence length="290" mass="33640">MKYLILLLLIPVATFGQQPDTARLYLTLNNQLTTHRNDLECNFNAKLSKSYVLTYDCYNTRHQLVKQLNRKPRLYDYTYSALTRPYFKMMPNSITDTYLIGDLKNGKPYNGFFIYPGTNIWLIFDFYQNGKRSFQVFNDLLPASRVKDTENSFTAISKKNTFVNGRLQSGIEVTPVTVKKGIVDIVRKVDKYQTVGYTLTMYSKNNPENLEIKLVKSGYQLACMGKNSIDITYSKIGKKIVFYDWKGRKVSKPKHPDNDIYSVALEKLAEVLKFKSVDADALKRFVREQW</sequence>
<comment type="caution">
    <text evidence="1">The sequence shown here is derived from an EMBL/GenBank/DDBJ whole genome shotgun (WGS) entry which is preliminary data.</text>
</comment>
<evidence type="ECO:0000313" key="2">
    <source>
        <dbReference type="Proteomes" id="UP000286701"/>
    </source>
</evidence>
<name>A0A444MHD8_9SPHI</name>
<proteinExistence type="predicted"/>
<keyword evidence="2" id="KW-1185">Reference proteome</keyword>
<dbReference type="RefSeq" id="WP_128536485.1">
    <property type="nucleotide sequence ID" value="NZ_SBIW01000031.1"/>
</dbReference>
<gene>
    <name evidence="1" type="ORF">EPL05_23780</name>
</gene>
<organism evidence="1 2">
    <name type="scientific">Mucilaginibacter gilvus</name>
    <dbReference type="NCBI Taxonomy" id="2305909"/>
    <lineage>
        <taxon>Bacteria</taxon>
        <taxon>Pseudomonadati</taxon>
        <taxon>Bacteroidota</taxon>
        <taxon>Sphingobacteriia</taxon>
        <taxon>Sphingobacteriales</taxon>
        <taxon>Sphingobacteriaceae</taxon>
        <taxon>Mucilaginibacter</taxon>
    </lineage>
</organism>
<dbReference type="AlphaFoldDB" id="A0A444MHD8"/>